<gene>
    <name evidence="1" type="ORF">CLIB1444_06S03312</name>
</gene>
<accession>A0ACA9Y9I9</accession>
<dbReference type="Proteomes" id="UP001152531">
    <property type="component" value="Unassembled WGS sequence"/>
</dbReference>
<sequence length="325" mass="37518">MTFTELPVELIYRTLSFLSDSELKELSVDFKPVNDLVHKTLYYDDFESSESLSKFLEDTNFSPNHLVVSSADQLKQLPYSKFKYLSVENVDAPLPNFNYKSLYLNQARDIQQLSVEKLIVDGVPPTNHNVKSLEIHNHVISKQELSRFPYLEQLTLVNSFTEQLDTNVNLDLKSLVINDYNTGDLSHFPLKNLEIYNVNSLDNLPPTLESLTIGDGKYLKNLKPIKSLQLKKLKLMMFSLCNIGEFYRTELPESLEELEIEFVQEFYDIYNLINDIPLPKNLKKLIITGDDLSIHRKFPSSLEYLEFNGIFKYSPTSDIPVIINS</sequence>
<dbReference type="EMBL" id="CALSDN010000006">
    <property type="protein sequence ID" value="CAH6721487.1"/>
    <property type="molecule type" value="Genomic_DNA"/>
</dbReference>
<keyword evidence="2" id="KW-1185">Reference proteome</keyword>
<name>A0ACA9Y9I9_9ASCO</name>
<comment type="caution">
    <text evidence="1">The sequence shown here is derived from an EMBL/GenBank/DDBJ whole genome shotgun (WGS) entry which is preliminary data.</text>
</comment>
<proteinExistence type="predicted"/>
<protein>
    <submittedName>
        <fullName evidence="1">Uncharacterized protein</fullName>
    </submittedName>
</protein>
<evidence type="ECO:0000313" key="1">
    <source>
        <dbReference type="EMBL" id="CAH6721487.1"/>
    </source>
</evidence>
<reference evidence="1" key="1">
    <citation type="submission" date="2022-06" db="EMBL/GenBank/DDBJ databases">
        <authorList>
            <person name="Legras J.-L."/>
            <person name="Devillers H."/>
            <person name="Grondin C."/>
        </authorList>
    </citation>
    <scope>NUCLEOTIDE SEQUENCE</scope>
    <source>
        <strain evidence="1">CLIB 1444</strain>
    </source>
</reference>
<organism evidence="1 2">
    <name type="scientific">[Candida] jaroonii</name>
    <dbReference type="NCBI Taxonomy" id="467808"/>
    <lineage>
        <taxon>Eukaryota</taxon>
        <taxon>Fungi</taxon>
        <taxon>Dikarya</taxon>
        <taxon>Ascomycota</taxon>
        <taxon>Saccharomycotina</taxon>
        <taxon>Pichiomycetes</taxon>
        <taxon>Debaryomycetaceae</taxon>
        <taxon>Yamadazyma</taxon>
    </lineage>
</organism>
<evidence type="ECO:0000313" key="2">
    <source>
        <dbReference type="Proteomes" id="UP001152531"/>
    </source>
</evidence>